<reference evidence="2 3" key="1">
    <citation type="submission" date="2011-01" db="EMBL/GenBank/DDBJ databases">
        <authorList>
            <person name="Weinstock G."/>
            <person name="Sodergren E."/>
            <person name="Clifton S."/>
            <person name="Fulton L."/>
            <person name="Fulton B."/>
            <person name="Courtney L."/>
            <person name="Fronick C."/>
            <person name="Harrison M."/>
            <person name="Strong C."/>
            <person name="Farmer C."/>
            <person name="Delahaunty K."/>
            <person name="Markovic C."/>
            <person name="Hall O."/>
            <person name="Minx P."/>
            <person name="Tomlinson C."/>
            <person name="Mitreva M."/>
            <person name="Hou S."/>
            <person name="Chen J."/>
            <person name="Wollam A."/>
            <person name="Pepin K.H."/>
            <person name="Johnson M."/>
            <person name="Bhonagiri V."/>
            <person name="Zhang X."/>
            <person name="Suruliraj S."/>
            <person name="Warren W."/>
            <person name="Chinwalla A."/>
            <person name="Mardis E.R."/>
            <person name="Wilson R.K."/>
        </authorList>
    </citation>
    <scope>NUCLEOTIDE SEQUENCE [LARGE SCALE GENOMIC DNA]</scope>
    <source>
        <strain evidence="3">DSM 22608 / JCM 16073 / KCTC 15190 / YIT 12066</strain>
    </source>
</reference>
<dbReference type="eggNOG" id="ENOG502ZSMC">
    <property type="taxonomic scope" value="Bacteria"/>
</dbReference>
<keyword evidence="3" id="KW-1185">Reference proteome</keyword>
<dbReference type="HOGENOM" id="CLU_1342680_0_0_6"/>
<feature type="chain" id="PRO_5003226801" evidence="1">
    <location>
        <begin position="19"/>
        <end position="204"/>
    </location>
</feature>
<dbReference type="Proteomes" id="UP000018458">
    <property type="component" value="Unassembled WGS sequence"/>
</dbReference>
<protein>
    <submittedName>
        <fullName evidence="2">Uncharacterized protein</fullName>
    </submittedName>
</protein>
<gene>
    <name evidence="2" type="ORF">HMPREF9444_01539</name>
</gene>
<evidence type="ECO:0000313" key="3">
    <source>
        <dbReference type="Proteomes" id="UP000018458"/>
    </source>
</evidence>
<sequence length="204" mass="22495">MKKFLIVCSLLVAFSASAQININDSCLKCRSVADDSAFKDCLTKCLNPEVKETKKQSVDAKKAGWILKEDTDELTDNKVRAARKKSKQGFDYIMQQVYPSLVFMQNSDGSKLLAISFSPAYVLGNGFGANTISVRVDKNEAFNVDASSIWDNQALAIESEELLEQIVTGKELIVRTQVIGTGTKTFKFDLTGSESAINWCKSIL</sequence>
<accession>E8LLC6</accession>
<dbReference type="RefSeq" id="WP_009143714.1">
    <property type="nucleotide sequence ID" value="NZ_GL831024.1"/>
</dbReference>
<dbReference type="STRING" id="762983.HMPREF9444_01539"/>
<keyword evidence="1" id="KW-0732">Signal</keyword>
<comment type="caution">
    <text evidence="2">The sequence shown here is derived from an EMBL/GenBank/DDBJ whole genome shotgun (WGS) entry which is preliminary data.</text>
</comment>
<dbReference type="AlphaFoldDB" id="E8LLC6"/>
<feature type="signal peptide" evidence="1">
    <location>
        <begin position="1"/>
        <end position="18"/>
    </location>
</feature>
<organism evidence="2 3">
    <name type="scientific">Succinatimonas hippei (strain DSM 22608 / JCM 16073 / KCTC 15190 / YIT 12066)</name>
    <dbReference type="NCBI Taxonomy" id="762983"/>
    <lineage>
        <taxon>Bacteria</taxon>
        <taxon>Pseudomonadati</taxon>
        <taxon>Pseudomonadota</taxon>
        <taxon>Gammaproteobacteria</taxon>
        <taxon>Aeromonadales</taxon>
        <taxon>Succinivibrionaceae</taxon>
        <taxon>Succinatimonas</taxon>
    </lineage>
</organism>
<proteinExistence type="predicted"/>
<dbReference type="EMBL" id="AEVO01000091">
    <property type="protein sequence ID" value="EFY06682.1"/>
    <property type="molecule type" value="Genomic_DNA"/>
</dbReference>
<evidence type="ECO:0000256" key="1">
    <source>
        <dbReference type="SAM" id="SignalP"/>
    </source>
</evidence>
<evidence type="ECO:0000313" key="2">
    <source>
        <dbReference type="EMBL" id="EFY06682.1"/>
    </source>
</evidence>
<name>E8LLC6_SUCHY</name>